<organism evidence="1 2">
    <name type="scientific">Sphaerodactylus townsendi</name>
    <dbReference type="NCBI Taxonomy" id="933632"/>
    <lineage>
        <taxon>Eukaryota</taxon>
        <taxon>Metazoa</taxon>
        <taxon>Chordata</taxon>
        <taxon>Craniata</taxon>
        <taxon>Vertebrata</taxon>
        <taxon>Euteleostomi</taxon>
        <taxon>Lepidosauria</taxon>
        <taxon>Squamata</taxon>
        <taxon>Bifurcata</taxon>
        <taxon>Gekkota</taxon>
        <taxon>Sphaerodactylidae</taxon>
        <taxon>Sphaerodactylus</taxon>
    </lineage>
</organism>
<keyword evidence="1" id="KW-0966">Cell projection</keyword>
<evidence type="ECO:0000313" key="1">
    <source>
        <dbReference type="EMBL" id="KAH7989863.1"/>
    </source>
</evidence>
<keyword evidence="1" id="KW-0969">Cilium</keyword>
<keyword evidence="2" id="KW-1185">Reference proteome</keyword>
<comment type="caution">
    <text evidence="1">The sequence shown here is derived from an EMBL/GenBank/DDBJ whole genome shotgun (WGS) entry which is preliminary data.</text>
</comment>
<sequence length="271" mass="29883">MRLGHMSPHVPVLRDDSQAGWPLEVAVLKQYLYAGGDQVNLGEEQAGIESRQGNVIVYGNTIDVFTTIEALVSLGVSGSQIHLVQPPRQSNVTAINDNAIEKAVDKALSKVGVSVHLDSLLAQWNEGSHPDPIVQASFTTKTKAFRLQCSAFFNFTHKRVDYDTFKAVNDACLVYDGKLVIDTNFHTNDVAIRAAGPLTKFSNMYYANEWTHANFNSKEVGFQLAAAMLNLFDPTLEPIFEPPEDMDRLIPLYKGCKVQGGAQTLLLHHLV</sequence>
<dbReference type="Proteomes" id="UP000827872">
    <property type="component" value="Linkage Group LG14"/>
</dbReference>
<reference evidence="1" key="1">
    <citation type="submission" date="2021-08" db="EMBL/GenBank/DDBJ databases">
        <title>The first chromosome-level gecko genome reveals the dynamic sex chromosomes of Neotropical dwarf geckos (Sphaerodactylidae: Sphaerodactylus).</title>
        <authorList>
            <person name="Pinto B.J."/>
            <person name="Keating S.E."/>
            <person name="Gamble T."/>
        </authorList>
    </citation>
    <scope>NUCLEOTIDE SEQUENCE</scope>
    <source>
        <strain evidence="1">TG3544</strain>
    </source>
</reference>
<accession>A0ACB8ECC4</accession>
<evidence type="ECO:0000313" key="2">
    <source>
        <dbReference type="Proteomes" id="UP000827872"/>
    </source>
</evidence>
<keyword evidence="1" id="KW-0282">Flagellum</keyword>
<proteinExistence type="predicted"/>
<dbReference type="EMBL" id="CM037627">
    <property type="protein sequence ID" value="KAH7989863.1"/>
    <property type="molecule type" value="Genomic_DNA"/>
</dbReference>
<name>A0ACB8ECC4_9SAUR</name>
<protein>
    <submittedName>
        <fullName evidence="1">Cilia- and flagella-associated protein 61</fullName>
    </submittedName>
</protein>
<gene>
    <name evidence="1" type="primary">CFAP61_2</name>
    <name evidence="1" type="ORF">K3G42_015514</name>
</gene>